<gene>
    <name evidence="13" type="ORF">INT45_006270</name>
</gene>
<dbReference type="FunFam" id="2.10.109.10:FF:000005">
    <property type="entry name" value="Mitochondrial inner membrane protease subunit"/>
    <property type="match status" value="1"/>
</dbReference>
<protein>
    <recommendedName>
        <fullName evidence="3">Mitochondrial inner membrane protease subunit 2</fullName>
    </recommendedName>
</protein>
<keyword evidence="4" id="KW-0645">Protease</keyword>
<evidence type="ECO:0000256" key="8">
    <source>
        <dbReference type="ARBA" id="ARBA00022989"/>
    </source>
</evidence>
<dbReference type="InterPro" id="IPR037730">
    <property type="entry name" value="IMP2"/>
</dbReference>
<dbReference type="GO" id="GO:0004252">
    <property type="term" value="F:serine-type endopeptidase activity"/>
    <property type="evidence" value="ECO:0007669"/>
    <property type="project" value="InterPro"/>
</dbReference>
<dbReference type="EMBL" id="JAEPRB010000162">
    <property type="protein sequence ID" value="KAG2219827.1"/>
    <property type="molecule type" value="Genomic_DNA"/>
</dbReference>
<evidence type="ECO:0000256" key="3">
    <source>
        <dbReference type="ARBA" id="ARBA00013650"/>
    </source>
</evidence>
<evidence type="ECO:0000256" key="2">
    <source>
        <dbReference type="ARBA" id="ARBA00007066"/>
    </source>
</evidence>
<evidence type="ECO:0000256" key="10">
    <source>
        <dbReference type="ARBA" id="ARBA00023136"/>
    </source>
</evidence>
<keyword evidence="6" id="KW-0999">Mitochondrion inner membrane</keyword>
<organism evidence="13 14">
    <name type="scientific">Circinella minor</name>
    <dbReference type="NCBI Taxonomy" id="1195481"/>
    <lineage>
        <taxon>Eukaryota</taxon>
        <taxon>Fungi</taxon>
        <taxon>Fungi incertae sedis</taxon>
        <taxon>Mucoromycota</taxon>
        <taxon>Mucoromycotina</taxon>
        <taxon>Mucoromycetes</taxon>
        <taxon>Mucorales</taxon>
        <taxon>Lichtheimiaceae</taxon>
        <taxon>Circinella</taxon>
    </lineage>
</organism>
<keyword evidence="7" id="KW-0378">Hydrolase</keyword>
<evidence type="ECO:0000256" key="7">
    <source>
        <dbReference type="ARBA" id="ARBA00022801"/>
    </source>
</evidence>
<evidence type="ECO:0000256" key="5">
    <source>
        <dbReference type="ARBA" id="ARBA00022692"/>
    </source>
</evidence>
<dbReference type="GO" id="GO:0006627">
    <property type="term" value="P:protein processing involved in protein targeting to mitochondrion"/>
    <property type="evidence" value="ECO:0007669"/>
    <property type="project" value="InterPro"/>
</dbReference>
<keyword evidence="14" id="KW-1185">Reference proteome</keyword>
<dbReference type="PRINTS" id="PR00727">
    <property type="entry name" value="LEADERPTASE"/>
</dbReference>
<evidence type="ECO:0000256" key="4">
    <source>
        <dbReference type="ARBA" id="ARBA00022670"/>
    </source>
</evidence>
<keyword evidence="5" id="KW-0812">Transmembrane</keyword>
<keyword evidence="10" id="KW-0472">Membrane</keyword>
<comment type="caution">
    <text evidence="13">The sequence shown here is derived from an EMBL/GenBank/DDBJ whole genome shotgun (WGS) entry which is preliminary data.</text>
</comment>
<dbReference type="PANTHER" id="PTHR46041">
    <property type="entry name" value="MITOCHONDRIAL INNER MEMBRANE PROTEASE SUBUNIT 2"/>
    <property type="match status" value="1"/>
</dbReference>
<feature type="active site" evidence="11">
    <location>
        <position position="92"/>
    </location>
</feature>
<evidence type="ECO:0000256" key="11">
    <source>
        <dbReference type="PIRSR" id="PIRSR600223-1"/>
    </source>
</evidence>
<dbReference type="InterPro" id="IPR036286">
    <property type="entry name" value="LexA/Signal_pep-like_sf"/>
</dbReference>
<dbReference type="PANTHER" id="PTHR46041:SF2">
    <property type="entry name" value="MITOCHONDRIAL INNER MEMBRANE PROTEASE SUBUNIT 2"/>
    <property type="match status" value="1"/>
</dbReference>
<dbReference type="OrthoDB" id="308440at2759"/>
<evidence type="ECO:0000313" key="13">
    <source>
        <dbReference type="EMBL" id="KAG2219827.1"/>
    </source>
</evidence>
<dbReference type="Gene3D" id="2.10.109.10">
    <property type="entry name" value="Umud Fragment, subunit A"/>
    <property type="match status" value="1"/>
</dbReference>
<evidence type="ECO:0000256" key="1">
    <source>
        <dbReference type="ARBA" id="ARBA00004434"/>
    </source>
</evidence>
<dbReference type="GO" id="GO:0006465">
    <property type="term" value="P:signal peptide processing"/>
    <property type="evidence" value="ECO:0007669"/>
    <property type="project" value="InterPro"/>
</dbReference>
<dbReference type="Proteomes" id="UP000646827">
    <property type="component" value="Unassembled WGS sequence"/>
</dbReference>
<comment type="subcellular location">
    <subcellularLocation>
        <location evidence="1">Mitochondrion inner membrane</location>
        <topology evidence="1">Single-pass membrane protein</topology>
    </subcellularLocation>
</comment>
<dbReference type="InterPro" id="IPR019533">
    <property type="entry name" value="Peptidase_S26"/>
</dbReference>
<dbReference type="InterPro" id="IPR000223">
    <property type="entry name" value="Pept_S26A_signal_pept_1"/>
</dbReference>
<proteinExistence type="inferred from homology"/>
<evidence type="ECO:0000256" key="6">
    <source>
        <dbReference type="ARBA" id="ARBA00022792"/>
    </source>
</evidence>
<keyword evidence="9" id="KW-0496">Mitochondrion</keyword>
<evidence type="ECO:0000259" key="12">
    <source>
        <dbReference type="Pfam" id="PF10502"/>
    </source>
</evidence>
<reference evidence="13 14" key="1">
    <citation type="submission" date="2020-12" db="EMBL/GenBank/DDBJ databases">
        <title>Metabolic potential, ecology and presence of endohyphal bacteria is reflected in genomic diversity of Mucoromycotina.</title>
        <authorList>
            <person name="Muszewska A."/>
            <person name="Okrasinska A."/>
            <person name="Steczkiewicz K."/>
            <person name="Drgas O."/>
            <person name="Orlowska M."/>
            <person name="Perlinska-Lenart U."/>
            <person name="Aleksandrzak-Piekarczyk T."/>
            <person name="Szatraj K."/>
            <person name="Zielenkiewicz U."/>
            <person name="Pilsyk S."/>
            <person name="Malc E."/>
            <person name="Mieczkowski P."/>
            <person name="Kruszewska J.S."/>
            <person name="Biernat P."/>
            <person name="Pawlowska J."/>
        </authorList>
    </citation>
    <scope>NUCLEOTIDE SEQUENCE [LARGE SCALE GENOMIC DNA]</scope>
    <source>
        <strain evidence="13 14">CBS 142.35</strain>
    </source>
</reference>
<keyword evidence="8" id="KW-1133">Transmembrane helix</keyword>
<dbReference type="GO" id="GO:0042720">
    <property type="term" value="C:mitochondrial inner membrane peptidase complex"/>
    <property type="evidence" value="ECO:0007669"/>
    <property type="project" value="InterPro"/>
</dbReference>
<dbReference type="Pfam" id="PF10502">
    <property type="entry name" value="Peptidase_S26"/>
    <property type="match status" value="1"/>
</dbReference>
<dbReference type="SUPFAM" id="SSF51306">
    <property type="entry name" value="LexA/Signal peptidase"/>
    <property type="match status" value="1"/>
</dbReference>
<feature type="domain" description="Peptidase S26" evidence="12">
    <location>
        <begin position="27"/>
        <end position="103"/>
    </location>
</feature>
<sequence>MGFYSRMRTSPYFSPAVKALAWFPVVMFFVDHGFSYGTVHGRSMQPTFNPDSNKMWRDRVLLNKWAVTDHEFKRGEVVTLTSPSDPKCVLTKRIIALEGDTVQPLKHNKAPVYVPKGHCWIEGDEAFHSRDSNTFGTVPMGLIKAKVTHVLFPFDRFGPVEKRPISKRVTVGFIQPGQDDDYW</sequence>
<evidence type="ECO:0000313" key="14">
    <source>
        <dbReference type="Proteomes" id="UP000646827"/>
    </source>
</evidence>
<name>A0A8H7RYW2_9FUNG</name>
<evidence type="ECO:0000256" key="9">
    <source>
        <dbReference type="ARBA" id="ARBA00023128"/>
    </source>
</evidence>
<comment type="similarity">
    <text evidence="2">Belongs to the peptidase S26 family. IMP2 subfamily.</text>
</comment>
<dbReference type="AlphaFoldDB" id="A0A8H7RYW2"/>
<dbReference type="CDD" id="cd06530">
    <property type="entry name" value="S26_SPase_I"/>
    <property type="match status" value="1"/>
</dbReference>
<accession>A0A8H7RYW2</accession>
<feature type="active site" evidence="11">
    <location>
        <position position="43"/>
    </location>
</feature>